<feature type="domain" description="Nudix hydrolase" evidence="2">
    <location>
        <begin position="47"/>
        <end position="187"/>
    </location>
</feature>
<dbReference type="Pfam" id="PF00293">
    <property type="entry name" value="NUDIX"/>
    <property type="match status" value="1"/>
</dbReference>
<dbReference type="OrthoDB" id="9806150at2"/>
<dbReference type="GO" id="GO:0005829">
    <property type="term" value="C:cytosol"/>
    <property type="evidence" value="ECO:0007669"/>
    <property type="project" value="TreeGrafter"/>
</dbReference>
<gene>
    <name evidence="3" type="ORF">CLV28_1928</name>
</gene>
<dbReference type="GO" id="GO:0016787">
    <property type="term" value="F:hydrolase activity"/>
    <property type="evidence" value="ECO:0007669"/>
    <property type="project" value="UniProtKB-KW"/>
</dbReference>
<dbReference type="PANTHER" id="PTHR11839:SF31">
    <property type="entry name" value="ADP-RIBOSE PYROPHOSPHATASE"/>
    <property type="match status" value="1"/>
</dbReference>
<evidence type="ECO:0000313" key="3">
    <source>
        <dbReference type="EMBL" id="PJJ74431.1"/>
    </source>
</evidence>
<accession>A0A2M9CRG5</accession>
<reference evidence="3 4" key="1">
    <citation type="submission" date="2017-11" db="EMBL/GenBank/DDBJ databases">
        <title>Genomic Encyclopedia of Archaeal and Bacterial Type Strains, Phase II (KMG-II): From Individual Species to Whole Genera.</title>
        <authorList>
            <person name="Goeker M."/>
        </authorList>
    </citation>
    <scope>NUCLEOTIDE SEQUENCE [LARGE SCALE GENOMIC DNA]</scope>
    <source>
        <strain evidence="3 4">DSM 25478</strain>
    </source>
</reference>
<dbReference type="GO" id="GO:0006753">
    <property type="term" value="P:nucleoside phosphate metabolic process"/>
    <property type="evidence" value="ECO:0007669"/>
    <property type="project" value="TreeGrafter"/>
</dbReference>
<dbReference type="Proteomes" id="UP000231693">
    <property type="component" value="Unassembled WGS sequence"/>
</dbReference>
<keyword evidence="4" id="KW-1185">Reference proteome</keyword>
<dbReference type="RefSeq" id="WP_100423031.1">
    <property type="nucleotide sequence ID" value="NZ_BOOX01000014.1"/>
</dbReference>
<dbReference type="Gene3D" id="3.90.79.10">
    <property type="entry name" value="Nucleoside Triphosphate Pyrophosphohydrolase"/>
    <property type="match status" value="1"/>
</dbReference>
<dbReference type="InterPro" id="IPR015797">
    <property type="entry name" value="NUDIX_hydrolase-like_dom_sf"/>
</dbReference>
<keyword evidence="1" id="KW-0378">Hydrolase</keyword>
<dbReference type="PROSITE" id="PS51462">
    <property type="entry name" value="NUDIX"/>
    <property type="match status" value="1"/>
</dbReference>
<dbReference type="AlphaFoldDB" id="A0A2M9CRG5"/>
<organism evidence="3 4">
    <name type="scientific">Sediminihabitans luteus</name>
    <dbReference type="NCBI Taxonomy" id="1138585"/>
    <lineage>
        <taxon>Bacteria</taxon>
        <taxon>Bacillati</taxon>
        <taxon>Actinomycetota</taxon>
        <taxon>Actinomycetes</taxon>
        <taxon>Micrococcales</taxon>
        <taxon>Cellulomonadaceae</taxon>
        <taxon>Sediminihabitans</taxon>
    </lineage>
</organism>
<protein>
    <submittedName>
        <fullName evidence="3">ADP-ribose pyrophosphatase</fullName>
    </submittedName>
</protein>
<dbReference type="GO" id="GO:0019693">
    <property type="term" value="P:ribose phosphate metabolic process"/>
    <property type="evidence" value="ECO:0007669"/>
    <property type="project" value="TreeGrafter"/>
</dbReference>
<evidence type="ECO:0000256" key="1">
    <source>
        <dbReference type="ARBA" id="ARBA00022801"/>
    </source>
</evidence>
<dbReference type="PANTHER" id="PTHR11839">
    <property type="entry name" value="UDP/ADP-SUGAR PYROPHOSPHATASE"/>
    <property type="match status" value="1"/>
</dbReference>
<dbReference type="CDD" id="cd24158">
    <property type="entry name" value="NUDIX_ADPRase_Rv1700"/>
    <property type="match status" value="1"/>
</dbReference>
<dbReference type="InterPro" id="IPR000086">
    <property type="entry name" value="NUDIX_hydrolase_dom"/>
</dbReference>
<dbReference type="SUPFAM" id="SSF55811">
    <property type="entry name" value="Nudix"/>
    <property type="match status" value="1"/>
</dbReference>
<evidence type="ECO:0000259" key="2">
    <source>
        <dbReference type="PROSITE" id="PS51462"/>
    </source>
</evidence>
<name>A0A2M9CRG5_9CELL</name>
<dbReference type="EMBL" id="PGFE01000002">
    <property type="protein sequence ID" value="PJJ74431.1"/>
    <property type="molecule type" value="Genomic_DNA"/>
</dbReference>
<sequence length="221" mass="24303">MTGPAVQDVVAPRPVRGRDVLHRGHVFDLVSDAVELEPGSPVRRDVIDHPGAVAVVVLDDDERVLLQRQYRHPVRRELWEPPAGLLDVVGEDARAAAERELFEEADLRAARWDVLVDYLTTPGASSEAVRVFLARDLSEVPANERHEREDEEKDMPARWVPLDEAADAVLAGHVHNPSAVVGILAAVRSRSLGWSTLRPADAPWPERRSQVMADAAGDLPG</sequence>
<evidence type="ECO:0000313" key="4">
    <source>
        <dbReference type="Proteomes" id="UP000231693"/>
    </source>
</evidence>
<proteinExistence type="predicted"/>
<comment type="caution">
    <text evidence="3">The sequence shown here is derived from an EMBL/GenBank/DDBJ whole genome shotgun (WGS) entry which is preliminary data.</text>
</comment>